<dbReference type="AlphaFoldDB" id="A0A2W5TYE6"/>
<dbReference type="Pfam" id="PF13432">
    <property type="entry name" value="TPR_16"/>
    <property type="match status" value="1"/>
</dbReference>
<feature type="compositionally biased region" description="Pro residues" evidence="4">
    <location>
        <begin position="434"/>
        <end position="446"/>
    </location>
</feature>
<reference evidence="5 6" key="1">
    <citation type="submission" date="2017-08" db="EMBL/GenBank/DDBJ databases">
        <title>Infants hospitalized years apart are colonized by the same room-sourced microbial strains.</title>
        <authorList>
            <person name="Brooks B."/>
            <person name="Olm M.R."/>
            <person name="Firek B.A."/>
            <person name="Baker R."/>
            <person name="Thomas B.C."/>
            <person name="Morowitz M.J."/>
            <person name="Banfield J.F."/>
        </authorList>
    </citation>
    <scope>NUCLEOTIDE SEQUENCE [LARGE SCALE GENOMIC DNA]</scope>
    <source>
        <strain evidence="5">S2_003_000_R2_14</strain>
    </source>
</reference>
<dbReference type="Pfam" id="PF13181">
    <property type="entry name" value="TPR_8"/>
    <property type="match status" value="1"/>
</dbReference>
<name>A0A2W5TYE6_9BACT</name>
<feature type="repeat" description="TPR" evidence="3">
    <location>
        <begin position="214"/>
        <end position="247"/>
    </location>
</feature>
<comment type="caution">
    <text evidence="5">The sequence shown here is derived from an EMBL/GenBank/DDBJ whole genome shotgun (WGS) entry which is preliminary data.</text>
</comment>
<dbReference type="PANTHER" id="PTHR45586">
    <property type="entry name" value="TPR REPEAT-CONTAINING PROTEIN PA4667"/>
    <property type="match status" value="1"/>
</dbReference>
<evidence type="ECO:0000256" key="4">
    <source>
        <dbReference type="SAM" id="MobiDB-lite"/>
    </source>
</evidence>
<protein>
    <submittedName>
        <fullName evidence="5">Gliding motility protein</fullName>
    </submittedName>
</protein>
<keyword evidence="2 3" id="KW-0802">TPR repeat</keyword>
<dbReference type="PROSITE" id="PS50005">
    <property type="entry name" value="TPR"/>
    <property type="match status" value="3"/>
</dbReference>
<sequence>MKSIRIAAMVVAGSTVVGCTTVKEEVKPDVVVAPPKPVEKSSKELFADSVKAFDAGKLDEAKEGFSKVAARAPNNAVVQYNLGVIAERQGKLTEAAGFYETAHKLDPKHKGTLLNLGRVYRLQDKFDAAIALYEGALKDPANEFDVELNNNLTVAYRLAKKYAQAEATARKVLARTKDNPDAYKNLSLIYFDQGNYRLAEFISANAKKLDDKDPGVYNNLGLIYLKLDERRAALGQFQKAVSLNKDFAPSLFNIGAMSLAYRDYEGAEKVLSRATELDPTSYEGFLAYAWALDGQKGRDAKKGLKAGENFERVLAIKNDQSDAVCGAGWAYSADKAGWDKAIAYLEKCKTLSTTSATDQQLIDSKVKGIVAMQKAGAAAAQPKPEEKEKPKAAPTNGPSLLDKVSDDAAKADPGAATEQPATGGTPPAEGAAPAPAPAPAPEKPKS</sequence>
<evidence type="ECO:0000256" key="1">
    <source>
        <dbReference type="ARBA" id="ARBA00022737"/>
    </source>
</evidence>
<accession>A0A2W5TYE6</accession>
<dbReference type="InterPro" id="IPR051012">
    <property type="entry name" value="CellSynth/LPSAsmb/PSIAsmb"/>
</dbReference>
<organism evidence="5 6">
    <name type="scientific">Archangium gephyra</name>
    <dbReference type="NCBI Taxonomy" id="48"/>
    <lineage>
        <taxon>Bacteria</taxon>
        <taxon>Pseudomonadati</taxon>
        <taxon>Myxococcota</taxon>
        <taxon>Myxococcia</taxon>
        <taxon>Myxococcales</taxon>
        <taxon>Cystobacterineae</taxon>
        <taxon>Archangiaceae</taxon>
        <taxon>Archangium</taxon>
    </lineage>
</organism>
<dbReference type="Pfam" id="PF13424">
    <property type="entry name" value="TPR_12"/>
    <property type="match status" value="1"/>
</dbReference>
<gene>
    <name evidence="5" type="ORF">DI536_03210</name>
</gene>
<dbReference type="SUPFAM" id="SSF48452">
    <property type="entry name" value="TPR-like"/>
    <property type="match status" value="1"/>
</dbReference>
<evidence type="ECO:0000256" key="2">
    <source>
        <dbReference type="ARBA" id="ARBA00022803"/>
    </source>
</evidence>
<evidence type="ECO:0000313" key="6">
    <source>
        <dbReference type="Proteomes" id="UP000249061"/>
    </source>
</evidence>
<evidence type="ECO:0000256" key="3">
    <source>
        <dbReference type="PROSITE-ProRule" id="PRU00339"/>
    </source>
</evidence>
<feature type="repeat" description="TPR" evidence="3">
    <location>
        <begin position="76"/>
        <end position="109"/>
    </location>
</feature>
<evidence type="ECO:0000313" key="5">
    <source>
        <dbReference type="EMBL" id="PZR17346.1"/>
    </source>
</evidence>
<proteinExistence type="predicted"/>
<dbReference type="PANTHER" id="PTHR45586:SF1">
    <property type="entry name" value="LIPOPOLYSACCHARIDE ASSEMBLY PROTEIN B"/>
    <property type="match status" value="1"/>
</dbReference>
<dbReference type="Gene3D" id="1.25.40.10">
    <property type="entry name" value="Tetratricopeptide repeat domain"/>
    <property type="match status" value="3"/>
</dbReference>
<feature type="repeat" description="TPR" evidence="3">
    <location>
        <begin position="248"/>
        <end position="281"/>
    </location>
</feature>
<dbReference type="EMBL" id="QFQP01000002">
    <property type="protein sequence ID" value="PZR17346.1"/>
    <property type="molecule type" value="Genomic_DNA"/>
</dbReference>
<feature type="compositionally biased region" description="Low complexity" evidence="4">
    <location>
        <begin position="420"/>
        <end position="433"/>
    </location>
</feature>
<feature type="region of interest" description="Disordered" evidence="4">
    <location>
        <begin position="376"/>
        <end position="446"/>
    </location>
</feature>
<dbReference type="InterPro" id="IPR011990">
    <property type="entry name" value="TPR-like_helical_dom_sf"/>
</dbReference>
<dbReference type="SMART" id="SM00028">
    <property type="entry name" value="TPR"/>
    <property type="match status" value="7"/>
</dbReference>
<dbReference type="PROSITE" id="PS51257">
    <property type="entry name" value="PROKAR_LIPOPROTEIN"/>
    <property type="match status" value="1"/>
</dbReference>
<dbReference type="InterPro" id="IPR019734">
    <property type="entry name" value="TPR_rpt"/>
</dbReference>
<dbReference type="Proteomes" id="UP000249061">
    <property type="component" value="Unassembled WGS sequence"/>
</dbReference>
<keyword evidence="1" id="KW-0677">Repeat</keyword>